<name>A0ABQ7ZLD9_BRANA</name>
<evidence type="ECO:0000313" key="2">
    <source>
        <dbReference type="EMBL" id="KAH0881037.1"/>
    </source>
</evidence>
<gene>
    <name evidence="2" type="ORF">HID58_068431</name>
</gene>
<accession>A0ABQ7ZLD9</accession>
<evidence type="ECO:0000313" key="3">
    <source>
        <dbReference type="Proteomes" id="UP000824890"/>
    </source>
</evidence>
<dbReference type="EMBL" id="JAGKQM010000015">
    <property type="protein sequence ID" value="KAH0881037.1"/>
    <property type="molecule type" value="Genomic_DNA"/>
</dbReference>
<feature type="transmembrane region" description="Helical" evidence="1">
    <location>
        <begin position="111"/>
        <end position="140"/>
    </location>
</feature>
<organism evidence="2 3">
    <name type="scientific">Brassica napus</name>
    <name type="common">Rape</name>
    <dbReference type="NCBI Taxonomy" id="3708"/>
    <lineage>
        <taxon>Eukaryota</taxon>
        <taxon>Viridiplantae</taxon>
        <taxon>Streptophyta</taxon>
        <taxon>Embryophyta</taxon>
        <taxon>Tracheophyta</taxon>
        <taxon>Spermatophyta</taxon>
        <taxon>Magnoliopsida</taxon>
        <taxon>eudicotyledons</taxon>
        <taxon>Gunneridae</taxon>
        <taxon>Pentapetalae</taxon>
        <taxon>rosids</taxon>
        <taxon>malvids</taxon>
        <taxon>Brassicales</taxon>
        <taxon>Brassicaceae</taxon>
        <taxon>Brassiceae</taxon>
        <taxon>Brassica</taxon>
    </lineage>
</organism>
<keyword evidence="1" id="KW-0812">Transmembrane</keyword>
<reference evidence="2 3" key="1">
    <citation type="submission" date="2021-05" db="EMBL/GenBank/DDBJ databases">
        <title>Genome Assembly of Synthetic Allotetraploid Brassica napus Reveals Homoeologous Exchanges between Subgenomes.</title>
        <authorList>
            <person name="Davis J.T."/>
        </authorList>
    </citation>
    <scope>NUCLEOTIDE SEQUENCE [LARGE SCALE GENOMIC DNA]</scope>
    <source>
        <strain evidence="3">cv. Da-Ae</strain>
        <tissue evidence="2">Seedling</tissue>
    </source>
</reference>
<comment type="caution">
    <text evidence="2">The sequence shown here is derived from an EMBL/GenBank/DDBJ whole genome shotgun (WGS) entry which is preliminary data.</text>
</comment>
<dbReference type="Proteomes" id="UP000824890">
    <property type="component" value="Unassembled WGS sequence"/>
</dbReference>
<protein>
    <submittedName>
        <fullName evidence="2">Uncharacterized protein</fullName>
    </submittedName>
</protein>
<sequence length="143" mass="16696">MKYSPPFEIGQHLRLLLVGVVEWRMERVMVDQLECWVWQAISKHIAPGHLEDSSIANKSLPKKDSMERLDFVRTLLTDNYNSYTFNIYQTLRTFNGSTFLSFSLSLSIHRFCVPTFVCLILNMALALLEYVFSFCLNVVIFQF</sequence>
<evidence type="ECO:0000256" key="1">
    <source>
        <dbReference type="SAM" id="Phobius"/>
    </source>
</evidence>
<keyword evidence="1" id="KW-0472">Membrane</keyword>
<keyword evidence="1" id="KW-1133">Transmembrane helix</keyword>
<keyword evidence="3" id="KW-1185">Reference proteome</keyword>
<proteinExistence type="predicted"/>